<evidence type="ECO:0000256" key="3">
    <source>
        <dbReference type="SAM" id="SignalP"/>
    </source>
</evidence>
<dbReference type="Proteomes" id="UP001630127">
    <property type="component" value="Unassembled WGS sequence"/>
</dbReference>
<gene>
    <name evidence="5" type="ORF">ACH5RR_006016</name>
</gene>
<comment type="caution">
    <text evidence="5">The sequence shown here is derived from an EMBL/GenBank/DDBJ whole genome shotgun (WGS) entry which is preliminary data.</text>
</comment>
<protein>
    <recommendedName>
        <fullName evidence="4">GH16 domain-containing protein</fullName>
    </recommendedName>
</protein>
<dbReference type="InterPro" id="IPR013320">
    <property type="entry name" value="ConA-like_dom_sf"/>
</dbReference>
<feature type="signal peptide" evidence="3">
    <location>
        <begin position="1"/>
        <end position="19"/>
    </location>
</feature>
<accession>A0ABD3AMT1</accession>
<evidence type="ECO:0000259" key="4">
    <source>
        <dbReference type="Pfam" id="PF00722"/>
    </source>
</evidence>
<sequence length="126" mass="14204">MASFRVLTVAVALFLSAFAFHSSTVDGSIIKRMYVTWGAQHSSIQGDDLALVLDQTSGTGAISKKTFLFRSIEMLIKHQAILLERLQHTGVGGRGQQFYPWFDPTADYHNYTIHWNRNAIVYVKLL</sequence>
<keyword evidence="3" id="KW-0732">Signal</keyword>
<evidence type="ECO:0000256" key="1">
    <source>
        <dbReference type="ARBA" id="ARBA00022801"/>
    </source>
</evidence>
<dbReference type="SUPFAM" id="SSF49899">
    <property type="entry name" value="Concanavalin A-like lectins/glucanases"/>
    <property type="match status" value="1"/>
</dbReference>
<keyword evidence="2" id="KW-0326">Glycosidase</keyword>
<feature type="chain" id="PRO_5044846258" description="GH16 domain-containing protein" evidence="3">
    <location>
        <begin position="20"/>
        <end position="126"/>
    </location>
</feature>
<dbReference type="Gene3D" id="2.60.120.200">
    <property type="match status" value="2"/>
</dbReference>
<dbReference type="AlphaFoldDB" id="A0ABD3AMT1"/>
<evidence type="ECO:0000313" key="5">
    <source>
        <dbReference type="EMBL" id="KAL3532495.1"/>
    </source>
</evidence>
<dbReference type="InterPro" id="IPR044791">
    <property type="entry name" value="Beta-glucanase/XTH"/>
</dbReference>
<dbReference type="EMBL" id="JBJUIK010000003">
    <property type="protein sequence ID" value="KAL3532495.1"/>
    <property type="molecule type" value="Genomic_DNA"/>
</dbReference>
<proteinExistence type="predicted"/>
<name>A0ABD3AMT1_9GENT</name>
<organism evidence="5 6">
    <name type="scientific">Cinchona calisaya</name>
    <dbReference type="NCBI Taxonomy" id="153742"/>
    <lineage>
        <taxon>Eukaryota</taxon>
        <taxon>Viridiplantae</taxon>
        <taxon>Streptophyta</taxon>
        <taxon>Embryophyta</taxon>
        <taxon>Tracheophyta</taxon>
        <taxon>Spermatophyta</taxon>
        <taxon>Magnoliopsida</taxon>
        <taxon>eudicotyledons</taxon>
        <taxon>Gunneridae</taxon>
        <taxon>Pentapetalae</taxon>
        <taxon>asterids</taxon>
        <taxon>lamiids</taxon>
        <taxon>Gentianales</taxon>
        <taxon>Rubiaceae</taxon>
        <taxon>Cinchonoideae</taxon>
        <taxon>Cinchoneae</taxon>
        <taxon>Cinchona</taxon>
    </lineage>
</organism>
<reference evidence="5 6" key="1">
    <citation type="submission" date="2024-11" db="EMBL/GenBank/DDBJ databases">
        <title>A near-complete genome assembly of Cinchona calisaya.</title>
        <authorList>
            <person name="Lian D.C."/>
            <person name="Zhao X.W."/>
            <person name="Wei L."/>
        </authorList>
    </citation>
    <scope>NUCLEOTIDE SEQUENCE [LARGE SCALE GENOMIC DNA]</scope>
    <source>
        <tissue evidence="5">Nenye</tissue>
    </source>
</reference>
<feature type="domain" description="GH16" evidence="4">
    <location>
        <begin position="89"/>
        <end position="122"/>
    </location>
</feature>
<dbReference type="PANTHER" id="PTHR31062">
    <property type="entry name" value="XYLOGLUCAN ENDOTRANSGLUCOSYLASE/HYDROLASE PROTEIN 8-RELATED"/>
    <property type="match status" value="1"/>
</dbReference>
<keyword evidence="6" id="KW-1185">Reference proteome</keyword>
<dbReference type="Pfam" id="PF00722">
    <property type="entry name" value="Glyco_hydro_16"/>
    <property type="match status" value="1"/>
</dbReference>
<keyword evidence="1" id="KW-0378">Hydrolase</keyword>
<dbReference type="GO" id="GO:0016798">
    <property type="term" value="F:hydrolase activity, acting on glycosyl bonds"/>
    <property type="evidence" value="ECO:0007669"/>
    <property type="project" value="UniProtKB-KW"/>
</dbReference>
<evidence type="ECO:0000313" key="6">
    <source>
        <dbReference type="Proteomes" id="UP001630127"/>
    </source>
</evidence>
<dbReference type="InterPro" id="IPR000757">
    <property type="entry name" value="Beta-glucanase-like"/>
</dbReference>
<evidence type="ECO:0000256" key="2">
    <source>
        <dbReference type="ARBA" id="ARBA00023295"/>
    </source>
</evidence>